<keyword evidence="2" id="KW-0479">Metal-binding</keyword>
<evidence type="ECO:0000259" key="10">
    <source>
        <dbReference type="PROSITE" id="PS50011"/>
    </source>
</evidence>
<dbReference type="Pfam" id="PF07714">
    <property type="entry name" value="PK_Tyr_Ser-Thr"/>
    <property type="match status" value="1"/>
</dbReference>
<dbReference type="EMBL" id="JAIZAY010000004">
    <property type="protein sequence ID" value="KAJ8042955.1"/>
    <property type="molecule type" value="Genomic_DNA"/>
</dbReference>
<dbReference type="InterPro" id="IPR013761">
    <property type="entry name" value="SAM/pointed_sf"/>
</dbReference>
<keyword evidence="5" id="KW-0862">Zinc</keyword>
<dbReference type="SMART" id="SM00220">
    <property type="entry name" value="S_TKc"/>
    <property type="match status" value="1"/>
</dbReference>
<keyword evidence="3" id="KW-0547">Nucleotide-binding</keyword>
<keyword evidence="4 12" id="KW-0418">Kinase</keyword>
<evidence type="ECO:0000259" key="11">
    <source>
        <dbReference type="PROSITE" id="PS50081"/>
    </source>
</evidence>
<dbReference type="InterPro" id="IPR051681">
    <property type="entry name" value="Ser/Thr_Kinases-Pseudokinases"/>
</dbReference>
<dbReference type="PROSITE" id="PS50011">
    <property type="entry name" value="PROTEIN_KINASE_DOM"/>
    <property type="match status" value="1"/>
</dbReference>
<dbReference type="Gene3D" id="3.30.200.20">
    <property type="entry name" value="Phosphorylase Kinase, domain 1"/>
    <property type="match status" value="1"/>
</dbReference>
<dbReference type="SUPFAM" id="SSF57889">
    <property type="entry name" value="Cysteine-rich domain"/>
    <property type="match status" value="1"/>
</dbReference>
<dbReference type="CDD" id="cd14063">
    <property type="entry name" value="PK_KSR"/>
    <property type="match status" value="1"/>
</dbReference>
<dbReference type="Pfam" id="PF13543">
    <property type="entry name" value="SAM_KSR1"/>
    <property type="match status" value="1"/>
</dbReference>
<dbReference type="Pfam" id="PF00130">
    <property type="entry name" value="C1_1"/>
    <property type="match status" value="1"/>
</dbReference>
<dbReference type="GO" id="GO:0005524">
    <property type="term" value="F:ATP binding"/>
    <property type="evidence" value="ECO:0007669"/>
    <property type="project" value="UniProtKB-KW"/>
</dbReference>
<feature type="region of interest" description="Disordered" evidence="9">
    <location>
        <begin position="297"/>
        <end position="365"/>
    </location>
</feature>
<evidence type="ECO:0000256" key="6">
    <source>
        <dbReference type="ARBA" id="ARBA00022840"/>
    </source>
</evidence>
<dbReference type="AlphaFoldDB" id="A0A9Q1CDI5"/>
<evidence type="ECO:0000256" key="3">
    <source>
        <dbReference type="ARBA" id="ARBA00022741"/>
    </source>
</evidence>
<dbReference type="Gene3D" id="1.10.150.50">
    <property type="entry name" value="Transcription Factor, Ets-1"/>
    <property type="match status" value="1"/>
</dbReference>
<dbReference type="InterPro" id="IPR000719">
    <property type="entry name" value="Prot_kinase_dom"/>
</dbReference>
<accession>A0A9Q1CDI5</accession>
<feature type="domain" description="Protein kinase" evidence="10">
    <location>
        <begin position="602"/>
        <end position="875"/>
    </location>
</feature>
<dbReference type="InterPro" id="IPR008271">
    <property type="entry name" value="Ser/Thr_kinase_AS"/>
</dbReference>
<dbReference type="Pfam" id="PF20406">
    <property type="entry name" value="SAM_KSR1_N"/>
    <property type="match status" value="1"/>
</dbReference>
<keyword evidence="13" id="KW-1185">Reference proteome</keyword>
<dbReference type="SMART" id="SM00109">
    <property type="entry name" value="C1"/>
    <property type="match status" value="1"/>
</dbReference>
<dbReference type="InterPro" id="IPR046349">
    <property type="entry name" value="C1-like_sf"/>
</dbReference>
<reference evidence="12" key="1">
    <citation type="submission" date="2021-10" db="EMBL/GenBank/DDBJ databases">
        <title>Tropical sea cucumber genome reveals ecological adaptation and Cuvierian tubules defense mechanism.</title>
        <authorList>
            <person name="Chen T."/>
        </authorList>
    </citation>
    <scope>NUCLEOTIDE SEQUENCE</scope>
    <source>
        <strain evidence="12">Nanhai2018</strain>
        <tissue evidence="12">Muscle</tissue>
    </source>
</reference>
<evidence type="ECO:0000256" key="8">
    <source>
        <dbReference type="ARBA" id="ARBA00048679"/>
    </source>
</evidence>
<dbReference type="GO" id="GO:0046872">
    <property type="term" value="F:metal ion binding"/>
    <property type="evidence" value="ECO:0007669"/>
    <property type="project" value="UniProtKB-KW"/>
</dbReference>
<evidence type="ECO:0000256" key="4">
    <source>
        <dbReference type="ARBA" id="ARBA00022777"/>
    </source>
</evidence>
<keyword evidence="1" id="KW-0808">Transferase</keyword>
<feature type="region of interest" description="Disordered" evidence="9">
    <location>
        <begin position="451"/>
        <end position="510"/>
    </location>
</feature>
<feature type="region of interest" description="Disordered" evidence="9">
    <location>
        <begin position="160"/>
        <end position="281"/>
    </location>
</feature>
<organism evidence="12 13">
    <name type="scientific">Holothuria leucospilota</name>
    <name type="common">Black long sea cucumber</name>
    <name type="synonym">Mertensiothuria leucospilota</name>
    <dbReference type="NCBI Taxonomy" id="206669"/>
    <lineage>
        <taxon>Eukaryota</taxon>
        <taxon>Metazoa</taxon>
        <taxon>Echinodermata</taxon>
        <taxon>Eleutherozoa</taxon>
        <taxon>Echinozoa</taxon>
        <taxon>Holothuroidea</taxon>
        <taxon>Aspidochirotacea</taxon>
        <taxon>Aspidochirotida</taxon>
        <taxon>Holothuriidae</taxon>
        <taxon>Holothuria</taxon>
    </lineage>
</organism>
<dbReference type="PANTHER" id="PTHR44329">
    <property type="entry name" value="SERINE/THREONINE-PROTEIN KINASE TNNI3K-RELATED"/>
    <property type="match status" value="1"/>
</dbReference>
<dbReference type="PANTHER" id="PTHR44329:SF253">
    <property type="entry name" value="KINASE SUPPRESSOR OF RAS 2"/>
    <property type="match status" value="1"/>
</dbReference>
<evidence type="ECO:0000256" key="7">
    <source>
        <dbReference type="ARBA" id="ARBA00047899"/>
    </source>
</evidence>
<comment type="caution">
    <text evidence="12">The sequence shown here is derived from an EMBL/GenBank/DDBJ whole genome shotgun (WGS) entry which is preliminary data.</text>
</comment>
<dbReference type="FunFam" id="1.10.510.10:FF:000107">
    <property type="entry name" value="kinase suppressor of Ras 1"/>
    <property type="match status" value="1"/>
</dbReference>
<dbReference type="Gene3D" id="1.10.510.10">
    <property type="entry name" value="Transferase(Phosphotransferase) domain 1"/>
    <property type="match status" value="1"/>
</dbReference>
<dbReference type="CDD" id="cd20812">
    <property type="entry name" value="C1_KSR"/>
    <property type="match status" value="1"/>
</dbReference>
<feature type="region of interest" description="Disordered" evidence="9">
    <location>
        <begin position="872"/>
        <end position="893"/>
    </location>
</feature>
<evidence type="ECO:0000256" key="1">
    <source>
        <dbReference type="ARBA" id="ARBA00022679"/>
    </source>
</evidence>
<evidence type="ECO:0000256" key="9">
    <source>
        <dbReference type="SAM" id="MobiDB-lite"/>
    </source>
</evidence>
<feature type="compositionally biased region" description="Basic and acidic residues" evidence="9">
    <location>
        <begin position="308"/>
        <end position="323"/>
    </location>
</feature>
<feature type="region of interest" description="Disordered" evidence="9">
    <location>
        <begin position="550"/>
        <end position="584"/>
    </location>
</feature>
<feature type="compositionally biased region" description="Low complexity" evidence="9">
    <location>
        <begin position="469"/>
        <end position="508"/>
    </location>
</feature>
<evidence type="ECO:0000313" key="13">
    <source>
        <dbReference type="Proteomes" id="UP001152320"/>
    </source>
</evidence>
<name>A0A9Q1CDI5_HOLLE</name>
<gene>
    <name evidence="12" type="ORF">HOLleu_09852</name>
</gene>
<dbReference type="Proteomes" id="UP001152320">
    <property type="component" value="Chromosome 4"/>
</dbReference>
<proteinExistence type="predicted"/>
<dbReference type="InterPro" id="IPR011009">
    <property type="entry name" value="Kinase-like_dom_sf"/>
</dbReference>
<evidence type="ECO:0000256" key="5">
    <source>
        <dbReference type="ARBA" id="ARBA00022833"/>
    </source>
</evidence>
<feature type="compositionally biased region" description="Low complexity" evidence="9">
    <location>
        <begin position="176"/>
        <end position="198"/>
    </location>
</feature>
<evidence type="ECO:0000313" key="12">
    <source>
        <dbReference type="EMBL" id="KAJ8042955.1"/>
    </source>
</evidence>
<dbReference type="SUPFAM" id="SSF56112">
    <property type="entry name" value="Protein kinase-like (PK-like)"/>
    <property type="match status" value="1"/>
</dbReference>
<dbReference type="InterPro" id="IPR001245">
    <property type="entry name" value="Ser-Thr/Tyr_kinase_cat_dom"/>
</dbReference>
<dbReference type="OrthoDB" id="774951at2759"/>
<dbReference type="FunFam" id="3.30.200.20:FF:000034">
    <property type="entry name" value="Kinase suppressor of Ras 1"/>
    <property type="match status" value="1"/>
</dbReference>
<sequence length="893" mass="100602">MKGPKMSQDPLSDEKQLESLKDLQSVIEGRISRLEGLRKLNVSSSGGFTQQEIKTLENKVIQMFGRQLAIRHRQNDNEINEELEQFPNFQMWLFVMDIHEEAKELLSAKLKTLMALVEMPEKEARCLMKLCKCTEEETRKLLLGLKNVKKVYRAQIQGKNPTFGSVENSDEEVVEVESPPNSPSESSSQSQKHPSSSSLASETDQGFQEPLVPIPHTPPLMIYDDHPSKRYNVTPPSTPTFKKNKPRGTPPPNKKLMSVPPVSQLKRSKSSEVSPHKVDLSSSELLISSKKFLNIKSPSSSSSSLDKFQSRRHSEDGTLERGRRNSHSSPFRNDPNRVDSLSVLEPRKSRTLNNRRSPRLQSKMAHKITHRFSKKTFLKPLACDFCHDKLFVKGYKCKDCKYVCHSKCRSSAEGVPSCGLPRKYEEVFRRRYENPEKRAAQISLETLEDDDYENLPSPFLHRRSVPNDTPSSPFSPGESSSNPSSTTSSTPSSPAPYATSSASLTPSSPIHPNIMSVSQFTFPDVPDNASIQSDQVKSINSDVTLTVDSTASHHPFTDSERTLPDGGESIDYASDSGSSDQVLTRKHSNTVASEWDIPYDQLELKELLGEGRFGPVYRGNWHGEVAVKKIAIDEQDKEQLKAFQREVSQFKKTRHENVVLFTGACMHPPDLAIVTNLCKGQTLYTHIHTRKDRFGLIKAIQIATQIAQGLGYLHAKGIVHKDLKSKNIFIENGKVVITDFALFSLARLSREKRKDVLVIPDGWLCYLAPELITALTIGPDNVVTDLPFTEKSDVFAFGTVWFELLTGEWPFHKEPPEAIIWKVGKGLKQPISQIQASRDVKEILMMCWSYYKDSRPSFSQIKKLLQRLPRKRPGLHRSPSHPLHLSRSAESII</sequence>
<dbReference type="InterPro" id="IPR025561">
    <property type="entry name" value="KSR_SAM-like_dom"/>
</dbReference>
<dbReference type="PROSITE" id="PS50081">
    <property type="entry name" value="ZF_DAG_PE_2"/>
    <property type="match status" value="1"/>
</dbReference>
<dbReference type="Gene3D" id="3.30.60.20">
    <property type="match status" value="1"/>
</dbReference>
<dbReference type="InterPro" id="IPR046861">
    <property type="entry name" value="SAM_KSR1_N"/>
</dbReference>
<dbReference type="InterPro" id="IPR046933">
    <property type="entry name" value="SAM_KSR1_N_sf"/>
</dbReference>
<comment type="catalytic activity">
    <reaction evidence="7">
        <text>L-threonyl-[protein] + ATP = O-phospho-L-threonyl-[protein] + ADP + H(+)</text>
        <dbReference type="Rhea" id="RHEA:46608"/>
        <dbReference type="Rhea" id="RHEA-COMP:11060"/>
        <dbReference type="Rhea" id="RHEA-COMP:11605"/>
        <dbReference type="ChEBI" id="CHEBI:15378"/>
        <dbReference type="ChEBI" id="CHEBI:30013"/>
        <dbReference type="ChEBI" id="CHEBI:30616"/>
        <dbReference type="ChEBI" id="CHEBI:61977"/>
        <dbReference type="ChEBI" id="CHEBI:456216"/>
        <dbReference type="EC" id="2.7.11.1"/>
    </reaction>
</comment>
<dbReference type="InterPro" id="IPR002219">
    <property type="entry name" value="PKC_DAG/PE"/>
</dbReference>
<evidence type="ECO:0000256" key="2">
    <source>
        <dbReference type="ARBA" id="ARBA00022723"/>
    </source>
</evidence>
<feature type="domain" description="Phorbol-ester/DAG-type" evidence="11">
    <location>
        <begin position="369"/>
        <end position="418"/>
    </location>
</feature>
<comment type="catalytic activity">
    <reaction evidence="8">
        <text>L-seryl-[protein] + ATP = O-phospho-L-seryl-[protein] + ADP + H(+)</text>
        <dbReference type="Rhea" id="RHEA:17989"/>
        <dbReference type="Rhea" id="RHEA-COMP:9863"/>
        <dbReference type="Rhea" id="RHEA-COMP:11604"/>
        <dbReference type="ChEBI" id="CHEBI:15378"/>
        <dbReference type="ChEBI" id="CHEBI:29999"/>
        <dbReference type="ChEBI" id="CHEBI:30616"/>
        <dbReference type="ChEBI" id="CHEBI:83421"/>
        <dbReference type="ChEBI" id="CHEBI:456216"/>
        <dbReference type="EC" id="2.7.11.1"/>
    </reaction>
</comment>
<keyword evidence="6" id="KW-0067">ATP-binding</keyword>
<dbReference type="PROSITE" id="PS00479">
    <property type="entry name" value="ZF_DAG_PE_1"/>
    <property type="match status" value="1"/>
</dbReference>
<dbReference type="PROSITE" id="PS00108">
    <property type="entry name" value="PROTEIN_KINASE_ST"/>
    <property type="match status" value="1"/>
</dbReference>
<dbReference type="GO" id="GO:0004674">
    <property type="term" value="F:protein serine/threonine kinase activity"/>
    <property type="evidence" value="ECO:0007669"/>
    <property type="project" value="UniProtKB-EC"/>
</dbReference>
<protein>
    <submittedName>
        <fullName evidence="12">Kinase suppressor of Ras 1</fullName>
    </submittedName>
</protein>
<dbReference type="Gene3D" id="6.10.140.1120">
    <property type="match status" value="1"/>
</dbReference>